<dbReference type="AlphaFoldDB" id="A0A2T7PT79"/>
<gene>
    <name evidence="1" type="ORF">C0Q70_03617</name>
</gene>
<dbReference type="OrthoDB" id="6058488at2759"/>
<dbReference type="Proteomes" id="UP000245119">
    <property type="component" value="Linkage Group LG2"/>
</dbReference>
<reference evidence="1 2" key="1">
    <citation type="submission" date="2018-04" db="EMBL/GenBank/DDBJ databases">
        <title>The genome of golden apple snail Pomacea canaliculata provides insight into stress tolerance and invasive adaptation.</title>
        <authorList>
            <person name="Liu C."/>
            <person name="Liu B."/>
            <person name="Ren Y."/>
            <person name="Zhang Y."/>
            <person name="Wang H."/>
            <person name="Li S."/>
            <person name="Jiang F."/>
            <person name="Yin L."/>
            <person name="Zhang G."/>
            <person name="Qian W."/>
            <person name="Fan W."/>
        </authorList>
    </citation>
    <scope>NUCLEOTIDE SEQUENCE [LARGE SCALE GENOMIC DNA]</scope>
    <source>
        <strain evidence="1">SZHN2017</strain>
        <tissue evidence="1">Muscle</tissue>
    </source>
</reference>
<keyword evidence="2" id="KW-1185">Reference proteome</keyword>
<comment type="caution">
    <text evidence="1">The sequence shown here is derived from an EMBL/GenBank/DDBJ whole genome shotgun (WGS) entry which is preliminary data.</text>
</comment>
<accession>A0A2T7PT79</accession>
<name>A0A2T7PT79_POMCA</name>
<protein>
    <submittedName>
        <fullName evidence="1">Uncharacterized protein</fullName>
    </submittedName>
</protein>
<dbReference type="EMBL" id="PZQS01000002">
    <property type="protein sequence ID" value="PVD36631.1"/>
    <property type="molecule type" value="Genomic_DNA"/>
</dbReference>
<evidence type="ECO:0000313" key="1">
    <source>
        <dbReference type="EMBL" id="PVD36631.1"/>
    </source>
</evidence>
<evidence type="ECO:0000313" key="2">
    <source>
        <dbReference type="Proteomes" id="UP000245119"/>
    </source>
</evidence>
<proteinExistence type="predicted"/>
<sequence>MNSDEVLMPPNHWKTSLGHKRPTVIDLTAWPLADACVKETEMTRAVSGKCLKTVSYVRILPTATILCIPIVVAVTTVAPPSDSCEETFTKSLFECFTNSSVPFNTYLWAVSNGSGGIPPDNRTVFREHMCSVEETVVTCCLDSLHALVNSSRCRTVKGLDELLTSQVKTIFEEYDNYCAHECRLTLENNMRKCYSNFGLDPALFLPKSADGAILGKSHYDVDLFCSKQEVLVACITNETQACPEADRVLRNLGLDLGVMAKGLRLLCQRQEDYLHSLDCFSTQTRAVEKCLEDSAQSLTRLYTRARSEPDLTQEKFISGFCLDRVSFVKCDLTAWSEKDRRQCDLPALTLKRDVHCVQIPEVCKQILRQPVEQLCTWTWAAPPPQQIAKGDAQSETMGVLVMITLMTVVQLIWCTRDEMRDILLGQSHDGIREEMINCMAQQTIGTCVFSQAGNLLNSSVCQGQASVATRVETLFQTFDLKCAHPCRFTLLNDLQKCYTSNGLKADLFLSNRSRGHVIGSDASEVASFCSKMDALLNCMKPLTNDCPETVAILQQVALTCSPMRRELAFSVDTKTGLMCYETPTPEVEACTQKQTQSFLQLLAQARQQSLPPDRFMESSCTITVRQIDCDLTAWDASTHEACTDAVIGLRRELECSLMSPNCPTLVKQAYDTTCNPSKFFGNQRGVTGASFASDSSVQVTGSMFFLSFILLLLSVFVEPGLTLPVNVASDYSRLSDLWLDVTKLEK</sequence>
<organism evidence="1 2">
    <name type="scientific">Pomacea canaliculata</name>
    <name type="common">Golden apple snail</name>
    <dbReference type="NCBI Taxonomy" id="400727"/>
    <lineage>
        <taxon>Eukaryota</taxon>
        <taxon>Metazoa</taxon>
        <taxon>Spiralia</taxon>
        <taxon>Lophotrochozoa</taxon>
        <taxon>Mollusca</taxon>
        <taxon>Gastropoda</taxon>
        <taxon>Caenogastropoda</taxon>
        <taxon>Architaenioglossa</taxon>
        <taxon>Ampullarioidea</taxon>
        <taxon>Ampullariidae</taxon>
        <taxon>Pomacea</taxon>
    </lineage>
</organism>